<accession>A0A4R0HJR2</accession>
<name>A0A4R0HJR2_9ACTN</name>
<dbReference type="Pfam" id="PF14025">
    <property type="entry name" value="DUF4241"/>
    <property type="match status" value="1"/>
</dbReference>
<dbReference type="Proteomes" id="UP000292346">
    <property type="component" value="Unassembled WGS sequence"/>
</dbReference>
<comment type="caution">
    <text evidence="1">The sequence shown here is derived from an EMBL/GenBank/DDBJ whole genome shotgun (WGS) entry which is preliminary data.</text>
</comment>
<reference evidence="1 2" key="1">
    <citation type="submission" date="2019-02" db="EMBL/GenBank/DDBJ databases">
        <title>Kribbella capetownensis sp. nov. and Kribbella speibonae sp. nov., isolated from soil.</title>
        <authorList>
            <person name="Curtis S.M."/>
            <person name="Norton I."/>
            <person name="Everest G.J."/>
            <person name="Meyers P.R."/>
        </authorList>
    </citation>
    <scope>NUCLEOTIDE SEQUENCE [LARGE SCALE GENOMIC DNA]</scope>
    <source>
        <strain evidence="1 2">KCTC 29219</strain>
    </source>
</reference>
<sequence length="214" mass="22908">MPLEAPDLSRYFTHGRTYRDIGTTIIGDPYDFQQTLTVESLGELPMPSGRFVVCDPSMVGDSDLPTLAEQVEPGSYPASAARLTTAYTSDPGLNWSEIAALRVEVRDTPVVAWEVAMLDGQDPDKQYGYPVDTGLACIVDAAANEAFGDGAWDRLAGACDDWKAVPAVVTDPVSGHAIAVTNSGAGDGMYPFWLGRDAEGKVVCVVTTFMHDIQ</sequence>
<keyword evidence="2" id="KW-1185">Reference proteome</keyword>
<dbReference type="RefSeq" id="WP_131334842.1">
    <property type="nucleotide sequence ID" value="NZ_SJJZ01000001.1"/>
</dbReference>
<evidence type="ECO:0000313" key="1">
    <source>
        <dbReference type="EMBL" id="TCC10428.1"/>
    </source>
</evidence>
<dbReference type="InterPro" id="IPR025335">
    <property type="entry name" value="DUF4241"/>
</dbReference>
<dbReference type="EMBL" id="SJJZ01000001">
    <property type="protein sequence ID" value="TCC10428.1"/>
    <property type="molecule type" value="Genomic_DNA"/>
</dbReference>
<evidence type="ECO:0000313" key="2">
    <source>
        <dbReference type="Proteomes" id="UP000292346"/>
    </source>
</evidence>
<gene>
    <name evidence="1" type="ORF">E0H45_03640</name>
</gene>
<dbReference type="AlphaFoldDB" id="A0A4R0HJR2"/>
<dbReference type="OrthoDB" id="9789980at2"/>
<protein>
    <submittedName>
        <fullName evidence="1">DUF4241 domain-containing protein</fullName>
    </submittedName>
</protein>
<proteinExistence type="predicted"/>
<organism evidence="1 2">
    <name type="scientific">Kribbella soli</name>
    <dbReference type="NCBI Taxonomy" id="1124743"/>
    <lineage>
        <taxon>Bacteria</taxon>
        <taxon>Bacillati</taxon>
        <taxon>Actinomycetota</taxon>
        <taxon>Actinomycetes</taxon>
        <taxon>Propionibacteriales</taxon>
        <taxon>Kribbellaceae</taxon>
        <taxon>Kribbella</taxon>
    </lineage>
</organism>